<dbReference type="InterPro" id="IPR026870">
    <property type="entry name" value="Zinc_ribbon_dom"/>
</dbReference>
<feature type="transmembrane region" description="Helical" evidence="1">
    <location>
        <begin position="219"/>
        <end position="246"/>
    </location>
</feature>
<feature type="transmembrane region" description="Helical" evidence="1">
    <location>
        <begin position="88"/>
        <end position="107"/>
    </location>
</feature>
<dbReference type="Proteomes" id="UP000075806">
    <property type="component" value="Unassembled WGS sequence"/>
</dbReference>
<gene>
    <name evidence="3" type="ORF">AZF04_15080</name>
</gene>
<reference evidence="3" key="1">
    <citation type="submission" date="2016-02" db="EMBL/GenBank/DDBJ databases">
        <title>Genome sequence of Bacillus trypoxylicola KCTC 13244(T).</title>
        <authorList>
            <person name="Jeong H."/>
            <person name="Park S.-H."/>
            <person name="Choi S.-K."/>
        </authorList>
    </citation>
    <scope>NUCLEOTIDE SEQUENCE [LARGE SCALE GENOMIC DNA]</scope>
    <source>
        <strain evidence="3">KCTC 13244</strain>
    </source>
</reference>
<keyword evidence="1" id="KW-0812">Transmembrane</keyword>
<feature type="transmembrane region" description="Helical" evidence="1">
    <location>
        <begin position="157"/>
        <end position="180"/>
    </location>
</feature>
<proteinExistence type="predicted"/>
<dbReference type="RefSeq" id="WP_061947648.1">
    <property type="nucleotide sequence ID" value="NZ_LTAO01000003.1"/>
</dbReference>
<dbReference type="OrthoDB" id="2448863at2"/>
<dbReference type="Pfam" id="PF13240">
    <property type="entry name" value="Zn_Ribbon_1"/>
    <property type="match status" value="1"/>
</dbReference>
<feature type="transmembrane region" description="Helical" evidence="1">
    <location>
        <begin position="186"/>
        <end position="207"/>
    </location>
</feature>
<keyword evidence="1" id="KW-1133">Transmembrane helix</keyword>
<accession>A0A161Q9U2</accession>
<dbReference type="EMBL" id="LTAO01000003">
    <property type="protein sequence ID" value="KYG34149.1"/>
    <property type="molecule type" value="Genomic_DNA"/>
</dbReference>
<feature type="transmembrane region" description="Helical" evidence="1">
    <location>
        <begin position="127"/>
        <end position="145"/>
    </location>
</feature>
<name>A0A161Q9U2_9BACI</name>
<organism evidence="3 4">
    <name type="scientific">Alkalihalobacillus trypoxylicola</name>
    <dbReference type="NCBI Taxonomy" id="519424"/>
    <lineage>
        <taxon>Bacteria</taxon>
        <taxon>Bacillati</taxon>
        <taxon>Bacillota</taxon>
        <taxon>Bacilli</taxon>
        <taxon>Bacillales</taxon>
        <taxon>Bacillaceae</taxon>
        <taxon>Alkalihalobacillus</taxon>
    </lineage>
</organism>
<feature type="domain" description="Zinc-ribbon" evidence="2">
    <location>
        <begin position="3"/>
        <end position="23"/>
    </location>
</feature>
<evidence type="ECO:0000313" key="4">
    <source>
        <dbReference type="Proteomes" id="UP000075806"/>
    </source>
</evidence>
<protein>
    <recommendedName>
        <fullName evidence="2">Zinc-ribbon domain-containing protein</fullName>
    </recommendedName>
</protein>
<keyword evidence="1" id="KW-0472">Membrane</keyword>
<evidence type="ECO:0000259" key="2">
    <source>
        <dbReference type="Pfam" id="PF13240"/>
    </source>
</evidence>
<dbReference type="AlphaFoldDB" id="A0A161Q9U2"/>
<sequence length="253" mass="28319">MNCNQCGQPLEANSKFCTACGFKMGEPQNEEISATATTEGQNDTTKSLQENEYVKQGKVVSQQYWKFFLSTIKNPMLESKQLSEKNKVNGIITILLFSLLLPMFLYSLLSNAPFIQPTFGDTILKPFLFILAFILVLIAVMLGVSKLMQVQYSYFDILARYSAFLLVPVVVALASVVFSVLSVYTFSYILFIISLLTAFIATVSTLHSLKGNETKGLDVFYGIIMTKLVMIFIFFMIGDSIVGVFLSELFSFF</sequence>
<dbReference type="STRING" id="519424.AZF04_15080"/>
<keyword evidence="4" id="KW-1185">Reference proteome</keyword>
<comment type="caution">
    <text evidence="3">The sequence shown here is derived from an EMBL/GenBank/DDBJ whole genome shotgun (WGS) entry which is preliminary data.</text>
</comment>
<evidence type="ECO:0000256" key="1">
    <source>
        <dbReference type="SAM" id="Phobius"/>
    </source>
</evidence>
<evidence type="ECO:0000313" key="3">
    <source>
        <dbReference type="EMBL" id="KYG34149.1"/>
    </source>
</evidence>